<dbReference type="EMBL" id="CAJNOQ010019408">
    <property type="protein sequence ID" value="CAF1449612.1"/>
    <property type="molecule type" value="Genomic_DNA"/>
</dbReference>
<proteinExistence type="predicted"/>
<dbReference type="AlphaFoldDB" id="A0A815PJC6"/>
<dbReference type="EMBL" id="CAJOBC010084857">
    <property type="protein sequence ID" value="CAF4323352.1"/>
    <property type="molecule type" value="Genomic_DNA"/>
</dbReference>
<evidence type="ECO:0000313" key="2">
    <source>
        <dbReference type="EMBL" id="CAF4323352.1"/>
    </source>
</evidence>
<evidence type="ECO:0000313" key="3">
    <source>
        <dbReference type="Proteomes" id="UP000663829"/>
    </source>
</evidence>
<sequence>MRTVRLDFQKSNCHKHNLNEFDLSSCYGILQCLTREISKNRCWDEHFSSMDPNDHSLAAHFNRLRLIRNTNFGSNKTTLGSKYGHNEKVENNKIVRWFNAESRDLVWNDYKNMVTKELRNDINERQIIINLVNSRLEILFIFDNAKCADDNNELIINLPTNVQTVITTKNNNFEDEFEFGNESNLEMKPFNKSECIEYMKRLDKKRTFNQFQAENLLI</sequence>
<protein>
    <submittedName>
        <fullName evidence="1">Uncharacterized protein</fullName>
    </submittedName>
</protein>
<evidence type="ECO:0000313" key="1">
    <source>
        <dbReference type="EMBL" id="CAF1449612.1"/>
    </source>
</evidence>
<organism evidence="1 3">
    <name type="scientific">Didymodactylos carnosus</name>
    <dbReference type="NCBI Taxonomy" id="1234261"/>
    <lineage>
        <taxon>Eukaryota</taxon>
        <taxon>Metazoa</taxon>
        <taxon>Spiralia</taxon>
        <taxon>Gnathifera</taxon>
        <taxon>Rotifera</taxon>
        <taxon>Eurotatoria</taxon>
        <taxon>Bdelloidea</taxon>
        <taxon>Philodinida</taxon>
        <taxon>Philodinidae</taxon>
        <taxon>Didymodactylos</taxon>
    </lineage>
</organism>
<comment type="caution">
    <text evidence="1">The sequence shown here is derived from an EMBL/GenBank/DDBJ whole genome shotgun (WGS) entry which is preliminary data.</text>
</comment>
<dbReference type="Proteomes" id="UP000663829">
    <property type="component" value="Unassembled WGS sequence"/>
</dbReference>
<name>A0A815PJC6_9BILA</name>
<reference evidence="1" key="1">
    <citation type="submission" date="2021-02" db="EMBL/GenBank/DDBJ databases">
        <authorList>
            <person name="Nowell W R."/>
        </authorList>
    </citation>
    <scope>NUCLEOTIDE SEQUENCE</scope>
</reference>
<keyword evidence="3" id="KW-1185">Reference proteome</keyword>
<gene>
    <name evidence="1" type="ORF">GPM918_LOCUS34685</name>
    <name evidence="2" type="ORF">SRO942_LOCUS35390</name>
</gene>
<dbReference type="Proteomes" id="UP000681722">
    <property type="component" value="Unassembled WGS sequence"/>
</dbReference>
<accession>A0A815PJC6</accession>